<organism evidence="1 2">
    <name type="scientific">Acinetobacter piscicola</name>
    <dbReference type="NCBI Taxonomy" id="2006115"/>
    <lineage>
        <taxon>Bacteria</taxon>
        <taxon>Pseudomonadati</taxon>
        <taxon>Pseudomonadota</taxon>
        <taxon>Gammaproteobacteria</taxon>
        <taxon>Moraxellales</taxon>
        <taxon>Moraxellaceae</taxon>
        <taxon>Acinetobacter</taxon>
    </lineage>
</organism>
<sequence length="846" mass="96180">MASPRPYGLHVISGELSQRDNDFIASVIHRFLAFKEAAQLENFKRVYDLPDGGFFIVQDMGGIFKIIADKQVFDPSKIVLDGFAKLYIPMLYSGVILESRIRENEGVKLRLSHGTLLRLGQYEKPVTTAEVRLSRFDITPNEKIVPEFVSENPGPFHMTQYSQQRPTWYSGAMAELMQIVGGYGSQQFNQLPDSALERAQVSLPEKYREAIAEYLLQVRLPGYSGIPPADGKFQFDYKLTQTNAVTFDSEGYPWLVRVGPTGIYAMPLPVIPATTAPEFREWMEEVGDQEILNILDRFKGMPSGEGFPQDTDFGFWLRAGVIIKVCEVEDFFNHLHYSPNLGWSFNLTGSEGFHTCYKYNDQGVVVGSAYKIRINITAVSQRGWLRESTINAEHAQAVSQYMAKLKSLIPVSSKGNAIYYKLRLSPDQLIARANMGISVGEKEIEWWDQLELDPITSATGRVSKVGEGLLYHPALPEFQPQIKFPVVAAGGCISFDFSSTERIPEDLRPNCDTIMFGYYIGNNLKVVKYFYDMRSYSKEVESDFEKVMAVGSWNEVETSGSSSVQGHFYTSDFDHREILEPYKRETSIVGKDKGYNSTAFSGFNVAFGMQGLIWRNRYYTHLTKTKVSEGAKLELGICIPYLNRNAVLLAKKTEVHRYETENFSLHAMQDPYTYKMWTYDRIWHWTDPLEKMTGKPSPVDGSPVWAEIEVFNPDPDYDFANQGPWLSSMPLDVTEIVYSNGHYGIPQVQEYYKVISSEQEEAGSLELSMLESPVQVMKKIPHGWYFYISPDPNGAVFYRDACRVVFGDIEYGNISETNDDGVRYRWGYTSLVNHSRAYHFIGVINE</sequence>
<evidence type="ECO:0000313" key="2">
    <source>
        <dbReference type="Proteomes" id="UP000593966"/>
    </source>
</evidence>
<keyword evidence="2" id="KW-1185">Reference proteome</keyword>
<protein>
    <submittedName>
        <fullName evidence="1">Uncharacterized protein</fullName>
    </submittedName>
</protein>
<gene>
    <name evidence="1" type="ORF">G0028_06320</name>
</gene>
<dbReference type="RefSeq" id="WP_180044789.1">
    <property type="nucleotide sequence ID" value="NZ_CP048659.1"/>
</dbReference>
<proteinExistence type="predicted"/>
<name>A0A7S7AGN6_9GAMM</name>
<dbReference type="AlphaFoldDB" id="A0A7S7AGN6"/>
<accession>A0A7S7AGN6</accession>
<dbReference type="EMBL" id="CP048659">
    <property type="protein sequence ID" value="QOW45545.1"/>
    <property type="molecule type" value="Genomic_DNA"/>
</dbReference>
<evidence type="ECO:0000313" key="1">
    <source>
        <dbReference type="EMBL" id="QOW45545.1"/>
    </source>
</evidence>
<reference evidence="1 2" key="1">
    <citation type="submission" date="2020-02" db="EMBL/GenBank/DDBJ databases">
        <title>Tigecycline-resistant Acinetobacter species from pigs and migratory birds.</title>
        <authorList>
            <person name="Chen C."/>
            <person name="Sun J."/>
            <person name="Liao X.-P."/>
            <person name="Liu Y.-H."/>
        </authorList>
    </citation>
    <scope>NUCLEOTIDE SEQUENCE [LARGE SCALE GENOMIC DNA]</scope>
    <source>
        <strain evidence="1 2">YH12207_T</strain>
    </source>
</reference>
<dbReference type="Proteomes" id="UP000593966">
    <property type="component" value="Chromosome"/>
</dbReference>